<reference evidence="4" key="1">
    <citation type="journal article" date="2019" name="Int. J. Syst. Evol. Microbiol.">
        <title>The Global Catalogue of Microorganisms (GCM) 10K type strain sequencing project: providing services to taxonomists for standard genome sequencing and annotation.</title>
        <authorList>
            <consortium name="The Broad Institute Genomics Platform"/>
            <consortium name="The Broad Institute Genome Sequencing Center for Infectious Disease"/>
            <person name="Wu L."/>
            <person name="Ma J."/>
        </authorList>
    </citation>
    <scope>NUCLEOTIDE SEQUENCE [LARGE SCALE GENOMIC DNA]</scope>
    <source>
        <strain evidence="4">JCM 30071</strain>
    </source>
</reference>
<organism evidence="3 4">
    <name type="scientific">Virgibacillus kapii</name>
    <dbReference type="NCBI Taxonomy" id="1638645"/>
    <lineage>
        <taxon>Bacteria</taxon>
        <taxon>Bacillati</taxon>
        <taxon>Bacillota</taxon>
        <taxon>Bacilli</taxon>
        <taxon>Bacillales</taxon>
        <taxon>Bacillaceae</taxon>
        <taxon>Virgibacillus</taxon>
    </lineage>
</organism>
<protein>
    <recommendedName>
        <fullName evidence="5">Actin-like protein N-terminal domain-containing protein</fullName>
    </recommendedName>
</protein>
<dbReference type="InterPro" id="IPR043129">
    <property type="entry name" value="ATPase_NBD"/>
</dbReference>
<dbReference type="Gene3D" id="3.30.420.40">
    <property type="match status" value="2"/>
</dbReference>
<dbReference type="CDD" id="cd24021">
    <property type="entry name" value="ASKHA_NBD_ParM_Psk41-like"/>
    <property type="match status" value="1"/>
</dbReference>
<dbReference type="EMBL" id="BMPN01000017">
    <property type="protein sequence ID" value="GGJ77620.1"/>
    <property type="molecule type" value="Genomic_DNA"/>
</dbReference>
<dbReference type="InterPro" id="IPR054368">
    <property type="entry name" value="Alp7A-like_C"/>
</dbReference>
<accession>A0ABQ2E0L8</accession>
<dbReference type="InterPro" id="IPR040607">
    <property type="entry name" value="ALP_N"/>
</dbReference>
<feature type="domain" description="Actin-like protein N-terminal" evidence="1">
    <location>
        <begin position="6"/>
        <end position="167"/>
    </location>
</feature>
<comment type="caution">
    <text evidence="3">The sequence shown here is derived from an EMBL/GenBank/DDBJ whole genome shotgun (WGS) entry which is preliminary data.</text>
</comment>
<evidence type="ECO:0000313" key="4">
    <source>
        <dbReference type="Proteomes" id="UP000634435"/>
    </source>
</evidence>
<feature type="domain" description="Alp7A-like C-terminal" evidence="2">
    <location>
        <begin position="190"/>
        <end position="325"/>
    </location>
</feature>
<dbReference type="Pfam" id="PF22128">
    <property type="entry name" value="Alp7A_like_C"/>
    <property type="match status" value="1"/>
</dbReference>
<dbReference type="RefSeq" id="WP_160807687.1">
    <property type="nucleotide sequence ID" value="NZ_BMPN01000017.1"/>
</dbReference>
<gene>
    <name evidence="3" type="ORF">GCM10007111_43990</name>
</gene>
<dbReference type="Pfam" id="PF17989">
    <property type="entry name" value="ALP_N"/>
    <property type="match status" value="1"/>
</dbReference>
<sequence>MEIFSLDLGNLQTKIKSSKAEKVLPSRFIDYDDLGDQSTSLFDSKLNINQYTTNFDSMFSYAWGEDLYKAHSKGDFIDTIQFEERYSTHEFKLLASFAIAELAKDFQEAKDGILEVTIVTGVPTNDFNESSVKEIMKVLNGDHNITVNEDSLNVRVKEVKVLPQPVGTVYNEMLDKEGYLQEEGYLDEQITTVDIGGGTILIDTLINMNLSDTGRAQKETGAYKIYESIANSCTKANMHGITNSNIEQILRSSIDDQYYYKPNKNESYEITKHVKKAKIKYTRELINTINTTLKGTSQIDTFLFTGGGANLINKEEIQNAYKHAIFVENSEVANVNGFYKYGLASLLEEAGV</sequence>
<dbReference type="Proteomes" id="UP000634435">
    <property type="component" value="Unassembled WGS sequence"/>
</dbReference>
<dbReference type="SUPFAM" id="SSF53067">
    <property type="entry name" value="Actin-like ATPase domain"/>
    <property type="match status" value="2"/>
</dbReference>
<keyword evidence="4" id="KW-1185">Reference proteome</keyword>
<name>A0ABQ2E0L8_9BACI</name>
<proteinExistence type="predicted"/>
<evidence type="ECO:0000313" key="3">
    <source>
        <dbReference type="EMBL" id="GGJ77620.1"/>
    </source>
</evidence>
<evidence type="ECO:0008006" key="5">
    <source>
        <dbReference type="Google" id="ProtNLM"/>
    </source>
</evidence>
<evidence type="ECO:0000259" key="1">
    <source>
        <dbReference type="Pfam" id="PF17989"/>
    </source>
</evidence>
<evidence type="ECO:0000259" key="2">
    <source>
        <dbReference type="Pfam" id="PF22128"/>
    </source>
</evidence>